<protein>
    <recommendedName>
        <fullName evidence="5">Lipoprotein</fullName>
    </recommendedName>
</protein>
<accession>A0ABS9HQG0</accession>
<keyword evidence="1" id="KW-0175">Coiled coil</keyword>
<reference evidence="4" key="1">
    <citation type="submission" date="2022-01" db="EMBL/GenBank/DDBJ databases">
        <title>Lysobacter chinensis sp. nov., a bacterium isolated from cow dung compost.</title>
        <authorList>
            <person name="Zhou L.Y."/>
        </authorList>
    </citation>
    <scope>NUCLEOTIDE SEQUENCE [LARGE SCALE GENOMIC DNA]</scope>
    <source>
        <strain evidence="4">TLK-CK17</strain>
    </source>
</reference>
<gene>
    <name evidence="3" type="ORF">L3V18_00855</name>
</gene>
<keyword evidence="4" id="KW-1185">Reference proteome</keyword>
<evidence type="ECO:0000256" key="1">
    <source>
        <dbReference type="SAM" id="Coils"/>
    </source>
</evidence>
<feature type="region of interest" description="Disordered" evidence="2">
    <location>
        <begin position="39"/>
        <end position="70"/>
    </location>
</feature>
<name>A0ABS9HQG0_9GAMM</name>
<organism evidence="3 4">
    <name type="scientific">Marilutibacter chinensis</name>
    <dbReference type="NCBI Taxonomy" id="2912247"/>
    <lineage>
        <taxon>Bacteria</taxon>
        <taxon>Pseudomonadati</taxon>
        <taxon>Pseudomonadota</taxon>
        <taxon>Gammaproteobacteria</taxon>
        <taxon>Lysobacterales</taxon>
        <taxon>Lysobacteraceae</taxon>
        <taxon>Marilutibacter</taxon>
    </lineage>
</organism>
<dbReference type="EMBL" id="JAKJPO010000001">
    <property type="protein sequence ID" value="MCF7220342.1"/>
    <property type="molecule type" value="Genomic_DNA"/>
</dbReference>
<evidence type="ECO:0000256" key="2">
    <source>
        <dbReference type="SAM" id="MobiDB-lite"/>
    </source>
</evidence>
<sequence length="130" mass="13620">MEQTGAPVGGGNGIGSIAETFRSAVLTTMAPALLALLGGCTGQDGADASQATAPPPTAAAAATPQPLSTDEREAALNEIRRKRIQAAEQERAMREQVERERRELQASGGKCIDGRAYRKQGNEWQEAGPC</sequence>
<comment type="caution">
    <text evidence="3">The sequence shown here is derived from an EMBL/GenBank/DDBJ whole genome shotgun (WGS) entry which is preliminary data.</text>
</comment>
<proteinExistence type="predicted"/>
<dbReference type="Proteomes" id="UP001430796">
    <property type="component" value="Unassembled WGS sequence"/>
</dbReference>
<evidence type="ECO:0000313" key="4">
    <source>
        <dbReference type="Proteomes" id="UP001430796"/>
    </source>
</evidence>
<feature type="coiled-coil region" evidence="1">
    <location>
        <begin position="72"/>
        <end position="107"/>
    </location>
</feature>
<reference evidence="3 4" key="2">
    <citation type="submission" date="2022-01" db="EMBL/GenBank/DDBJ databases">
        <title>Lysobacter chinensis sp. nov., a bacterium isolated from cow dung compost.</title>
        <authorList>
            <person name="Liu Y."/>
        </authorList>
    </citation>
    <scope>NUCLEOTIDE SEQUENCE [LARGE SCALE GENOMIC DNA]</scope>
    <source>
        <strain evidence="3 4">TLK-CK17</strain>
    </source>
</reference>
<dbReference type="RefSeq" id="WP_237052732.1">
    <property type="nucleotide sequence ID" value="NZ_JAKJPO010000001.1"/>
</dbReference>
<evidence type="ECO:0000313" key="3">
    <source>
        <dbReference type="EMBL" id="MCF7220342.1"/>
    </source>
</evidence>
<evidence type="ECO:0008006" key="5">
    <source>
        <dbReference type="Google" id="ProtNLM"/>
    </source>
</evidence>